<dbReference type="EMBL" id="MU864375">
    <property type="protein sequence ID" value="KAK4189455.1"/>
    <property type="molecule type" value="Genomic_DNA"/>
</dbReference>
<keyword evidence="6" id="KW-0472">Membrane</keyword>
<gene>
    <name evidence="7" type="ORF">QBC35DRAFT_141477</name>
</gene>
<sequence>MSLDAGPSILANRPRSTVSVVSRADGYGLQTLHGGNLGSKGLGAADAAKGFDADIIAVHGLNGHAFRTWTEPKTGTFWLKDLLPTDIPGAKIMTFGYNASLVFGNTIASLEDHALMLLNDIRVSCRDDPDKQNSLRPLIFVAHSLGGIVVKKALLIANSNSEFRDIASRTLSIIFLGTPHRGSKLATYGRLLSLVAGAVTNTTDSRVVPALEANSDQLGRLSHDFLPLISLYRISSFFELKPLPPAKTPVVERHSAIIGCVGERLVPCDTHHRDICRFASAEDRVYRLLVDRIQEDLRIHYSNDREPGPIQQLAPSQLRSGRHYMVPFSSIGCFTGRTEVLSLLEAFFTPDMLDQTSTSHNGQRRFVLYGLGGSGKSQICLQFAEKFQDSFCGIFWIDASSTTSAETSFKQLARLAEIDSSIDACKTWLSGQTSWLLILDNADDPRLDLTQYFPSGRRGGIIITSRNPSSRSYATDDGFYLVDTMEETDAVSLLLRASFHNNVTADVYQDAKDVVNRLGCLSIAIVQTAAYIQQLNISFAKYLELWSINSHSLMAERLVVGSSAYKQSPFGAWLMSLTKIQQAAAHDEASRDAIEILFTLSYLHNESVPESLFFRAWKGWTSSFDSQTQRWSTAGSTPFVTAETTRNRFRRLIPGFKSKVLGQSLPLSQEVTVRSSVRVSMLKEKTWDYLRLRQALAVLQSYSLISTNENGATFSMHCLCHQWARECQSRESQKQWETSTASIIAMSTWSRDYRRNEASDSLFWTDMYPHVQRYLTAPISVLGGATGSCAYHVKVSLGYISEKNQDWASARGQFSCALKILEKSNPQHGNLEAVKVVHGLMLATYRLDESQLKYLTSDAEKLFLDTIELSKRDLGVDHEVTLQTRFCLAQLYVAVTRLQEAENLLLDLLEHQRRLLGGDSPEVWDTMELLAWTYTRKGCPEKSLPLLEAVLRNRQDYFGDNHNETLLCLVHTSEALRCSGDLEAGERVARQVVEARITSLGHDHYYTLQAKMGLAAALMEMGKYEDAKDLQEAVLKIQKQRYGSSHLDTLYNMTTLGRIYQALRQYELSEKFLKDALEARQAAFPDVTGDIHSVYLNLALFYKERQRWDECIDLLHRCLEGLTRATTRSHTCRMAFVVQQLNFVFSAKEDNEYAEMLEELMTRDWRKHRNNHEKAGPPSPIRGGLYLHIRTPKVYRFSSGLSPNFVLCLQSGYTDSY</sequence>
<evidence type="ECO:0000256" key="2">
    <source>
        <dbReference type="ARBA" id="ARBA00004240"/>
    </source>
</evidence>
<reference evidence="7" key="2">
    <citation type="submission" date="2023-05" db="EMBL/GenBank/DDBJ databases">
        <authorList>
            <consortium name="Lawrence Berkeley National Laboratory"/>
            <person name="Steindorff A."/>
            <person name="Hensen N."/>
            <person name="Bonometti L."/>
            <person name="Westerberg I."/>
            <person name="Brannstrom I.O."/>
            <person name="Guillou S."/>
            <person name="Cros-Aarteil S."/>
            <person name="Calhoun S."/>
            <person name="Haridas S."/>
            <person name="Kuo A."/>
            <person name="Mondo S."/>
            <person name="Pangilinan J."/>
            <person name="Riley R."/>
            <person name="Labutti K."/>
            <person name="Andreopoulos B."/>
            <person name="Lipzen A."/>
            <person name="Chen C."/>
            <person name="Yanf M."/>
            <person name="Daum C."/>
            <person name="Ng V."/>
            <person name="Clum A."/>
            <person name="Ohm R."/>
            <person name="Martin F."/>
            <person name="Silar P."/>
            <person name="Natvig D."/>
            <person name="Lalanne C."/>
            <person name="Gautier V."/>
            <person name="Ament-Velasquez S.L."/>
            <person name="Kruys A."/>
            <person name="Hutchinson M.I."/>
            <person name="Powell A.J."/>
            <person name="Barry K."/>
            <person name="Miller A.N."/>
            <person name="Grigoriev I.V."/>
            <person name="Debuchy R."/>
            <person name="Gladieux P."/>
            <person name="Thoren M.H."/>
            <person name="Johannesson H."/>
        </authorList>
    </citation>
    <scope>NUCLEOTIDE SEQUENCE</scope>
    <source>
        <strain evidence="7">PSN309</strain>
    </source>
</reference>
<dbReference type="PANTHER" id="PTHR48182">
    <property type="entry name" value="PROTEIN SERAC1"/>
    <property type="match status" value="1"/>
</dbReference>
<dbReference type="Gene3D" id="1.25.40.10">
    <property type="entry name" value="Tetratricopeptide repeat domain"/>
    <property type="match status" value="2"/>
</dbReference>
<evidence type="ECO:0000313" key="8">
    <source>
        <dbReference type="Proteomes" id="UP001302126"/>
    </source>
</evidence>
<name>A0AAN6WY75_9PEZI</name>
<protein>
    <recommendedName>
        <fullName evidence="9">NB-ARC domain-containing protein</fullName>
    </recommendedName>
</protein>
<dbReference type="InterPro" id="IPR052374">
    <property type="entry name" value="SERAC1"/>
</dbReference>
<keyword evidence="8" id="KW-1185">Reference proteome</keyword>
<dbReference type="PANTHER" id="PTHR48182:SF2">
    <property type="entry name" value="PROTEIN SERAC1"/>
    <property type="match status" value="1"/>
</dbReference>
<accession>A0AAN6WY75</accession>
<dbReference type="GO" id="GO:0005783">
    <property type="term" value="C:endoplasmic reticulum"/>
    <property type="evidence" value="ECO:0007669"/>
    <property type="project" value="UniProtKB-SubCell"/>
</dbReference>
<evidence type="ECO:0000256" key="4">
    <source>
        <dbReference type="ARBA" id="ARBA00022824"/>
    </source>
</evidence>
<keyword evidence="4" id="KW-0256">Endoplasmic reticulum</keyword>
<organism evidence="7 8">
    <name type="scientific">Podospora australis</name>
    <dbReference type="NCBI Taxonomy" id="1536484"/>
    <lineage>
        <taxon>Eukaryota</taxon>
        <taxon>Fungi</taxon>
        <taxon>Dikarya</taxon>
        <taxon>Ascomycota</taxon>
        <taxon>Pezizomycotina</taxon>
        <taxon>Sordariomycetes</taxon>
        <taxon>Sordariomycetidae</taxon>
        <taxon>Sordariales</taxon>
        <taxon>Podosporaceae</taxon>
        <taxon>Podospora</taxon>
    </lineage>
</organism>
<dbReference type="InterPro" id="IPR019734">
    <property type="entry name" value="TPR_rpt"/>
</dbReference>
<dbReference type="Proteomes" id="UP001302126">
    <property type="component" value="Unassembled WGS sequence"/>
</dbReference>
<dbReference type="InterPro" id="IPR029058">
    <property type="entry name" value="AB_hydrolase_fold"/>
</dbReference>
<evidence type="ECO:0000256" key="5">
    <source>
        <dbReference type="ARBA" id="ARBA00023128"/>
    </source>
</evidence>
<comment type="caution">
    <text evidence="7">The sequence shown here is derived from an EMBL/GenBank/DDBJ whole genome shotgun (WGS) entry which is preliminary data.</text>
</comment>
<dbReference type="GO" id="GO:0016020">
    <property type="term" value="C:membrane"/>
    <property type="evidence" value="ECO:0007669"/>
    <property type="project" value="UniProtKB-SubCell"/>
</dbReference>
<proteinExistence type="predicted"/>
<keyword evidence="5" id="KW-0496">Mitochondrion</keyword>
<reference evidence="7" key="1">
    <citation type="journal article" date="2023" name="Mol. Phylogenet. Evol.">
        <title>Genome-scale phylogeny and comparative genomics of the fungal order Sordariales.</title>
        <authorList>
            <person name="Hensen N."/>
            <person name="Bonometti L."/>
            <person name="Westerberg I."/>
            <person name="Brannstrom I.O."/>
            <person name="Guillou S."/>
            <person name="Cros-Aarteil S."/>
            <person name="Calhoun S."/>
            <person name="Haridas S."/>
            <person name="Kuo A."/>
            <person name="Mondo S."/>
            <person name="Pangilinan J."/>
            <person name="Riley R."/>
            <person name="LaButti K."/>
            <person name="Andreopoulos B."/>
            <person name="Lipzen A."/>
            <person name="Chen C."/>
            <person name="Yan M."/>
            <person name="Daum C."/>
            <person name="Ng V."/>
            <person name="Clum A."/>
            <person name="Steindorff A."/>
            <person name="Ohm R.A."/>
            <person name="Martin F."/>
            <person name="Silar P."/>
            <person name="Natvig D.O."/>
            <person name="Lalanne C."/>
            <person name="Gautier V."/>
            <person name="Ament-Velasquez S.L."/>
            <person name="Kruys A."/>
            <person name="Hutchinson M.I."/>
            <person name="Powell A.J."/>
            <person name="Barry K."/>
            <person name="Miller A.N."/>
            <person name="Grigoriev I.V."/>
            <person name="Debuchy R."/>
            <person name="Gladieux P."/>
            <person name="Hiltunen Thoren M."/>
            <person name="Johannesson H."/>
        </authorList>
    </citation>
    <scope>NUCLEOTIDE SEQUENCE</scope>
    <source>
        <strain evidence="7">PSN309</strain>
    </source>
</reference>
<dbReference type="SUPFAM" id="SSF53474">
    <property type="entry name" value="alpha/beta-Hydrolases"/>
    <property type="match status" value="1"/>
</dbReference>
<evidence type="ECO:0000256" key="1">
    <source>
        <dbReference type="ARBA" id="ARBA00004173"/>
    </source>
</evidence>
<dbReference type="SMART" id="SM00028">
    <property type="entry name" value="TPR"/>
    <property type="match status" value="6"/>
</dbReference>
<evidence type="ECO:0000256" key="6">
    <source>
        <dbReference type="ARBA" id="ARBA00023136"/>
    </source>
</evidence>
<evidence type="ECO:0000313" key="7">
    <source>
        <dbReference type="EMBL" id="KAK4189455.1"/>
    </source>
</evidence>
<dbReference type="InterPro" id="IPR027417">
    <property type="entry name" value="P-loop_NTPase"/>
</dbReference>
<dbReference type="Gene3D" id="3.40.50.300">
    <property type="entry name" value="P-loop containing nucleotide triphosphate hydrolases"/>
    <property type="match status" value="1"/>
</dbReference>
<dbReference type="Gene3D" id="3.40.50.1820">
    <property type="entry name" value="alpha/beta hydrolase"/>
    <property type="match status" value="1"/>
</dbReference>
<dbReference type="SUPFAM" id="SSF48452">
    <property type="entry name" value="TPR-like"/>
    <property type="match status" value="2"/>
</dbReference>
<dbReference type="SUPFAM" id="SSF52540">
    <property type="entry name" value="P-loop containing nucleoside triphosphate hydrolases"/>
    <property type="match status" value="1"/>
</dbReference>
<evidence type="ECO:0008006" key="9">
    <source>
        <dbReference type="Google" id="ProtNLM"/>
    </source>
</evidence>
<dbReference type="InterPro" id="IPR011990">
    <property type="entry name" value="TPR-like_helical_dom_sf"/>
</dbReference>
<evidence type="ECO:0000256" key="3">
    <source>
        <dbReference type="ARBA" id="ARBA00004370"/>
    </source>
</evidence>
<dbReference type="AlphaFoldDB" id="A0AAN6WY75"/>
<dbReference type="Pfam" id="PF13424">
    <property type="entry name" value="TPR_12"/>
    <property type="match status" value="2"/>
</dbReference>
<dbReference type="GO" id="GO:0005739">
    <property type="term" value="C:mitochondrion"/>
    <property type="evidence" value="ECO:0007669"/>
    <property type="project" value="UniProtKB-SubCell"/>
</dbReference>
<comment type="subcellular location">
    <subcellularLocation>
        <location evidence="2">Endoplasmic reticulum</location>
    </subcellularLocation>
    <subcellularLocation>
        <location evidence="3">Membrane</location>
    </subcellularLocation>
    <subcellularLocation>
        <location evidence="1">Mitochondrion</location>
    </subcellularLocation>
</comment>